<organism evidence="1 2">
    <name type="scientific">Oryza rufipogon</name>
    <name type="common">Brownbeard rice</name>
    <name type="synonym">Asian wild rice</name>
    <dbReference type="NCBI Taxonomy" id="4529"/>
    <lineage>
        <taxon>Eukaryota</taxon>
        <taxon>Viridiplantae</taxon>
        <taxon>Streptophyta</taxon>
        <taxon>Embryophyta</taxon>
        <taxon>Tracheophyta</taxon>
        <taxon>Spermatophyta</taxon>
        <taxon>Magnoliopsida</taxon>
        <taxon>Liliopsida</taxon>
        <taxon>Poales</taxon>
        <taxon>Poaceae</taxon>
        <taxon>BOP clade</taxon>
        <taxon>Oryzoideae</taxon>
        <taxon>Oryzeae</taxon>
        <taxon>Oryzinae</taxon>
        <taxon>Oryza</taxon>
    </lineage>
</organism>
<keyword evidence="2" id="KW-1185">Reference proteome</keyword>
<reference evidence="2" key="1">
    <citation type="submission" date="2013-06" db="EMBL/GenBank/DDBJ databases">
        <authorList>
            <person name="Zhao Q."/>
        </authorList>
    </citation>
    <scope>NUCLEOTIDE SEQUENCE</scope>
    <source>
        <strain evidence="2">cv. W1943</strain>
    </source>
</reference>
<dbReference type="Proteomes" id="UP000008022">
    <property type="component" value="Unassembled WGS sequence"/>
</dbReference>
<evidence type="ECO:0000313" key="2">
    <source>
        <dbReference type="Proteomes" id="UP000008022"/>
    </source>
</evidence>
<reference evidence="1" key="2">
    <citation type="submission" date="2015-06" db="UniProtKB">
        <authorList>
            <consortium name="EnsemblPlants"/>
        </authorList>
    </citation>
    <scope>IDENTIFICATION</scope>
</reference>
<protein>
    <submittedName>
        <fullName evidence="1">Uncharacterized protein</fullName>
    </submittedName>
</protein>
<name>A0A0E0RFI7_ORYRU</name>
<dbReference type="Gramene" id="ORUFI12G08120.1">
    <property type="protein sequence ID" value="ORUFI12G08120.1"/>
    <property type="gene ID" value="ORUFI12G08120"/>
</dbReference>
<evidence type="ECO:0000313" key="1">
    <source>
        <dbReference type="EnsemblPlants" id="ORUFI12G08120.1"/>
    </source>
</evidence>
<sequence>MGEEEDSVVEAEADMLNASVSTLATGGSYACGAARCGGRVHISGSGEAWRSGRACSSSAPARQDGGMLFFCSTAVPATGCTHCFFSSRQNGRIPKASPS</sequence>
<accession>A0A0E0RFI7</accession>
<proteinExistence type="predicted"/>
<dbReference type="AlphaFoldDB" id="A0A0E0RFI7"/>
<dbReference type="HOGENOM" id="CLU_2324423_0_0_1"/>
<dbReference type="EnsemblPlants" id="ORUFI12G08120.1">
    <property type="protein sequence ID" value="ORUFI12G08120.1"/>
    <property type="gene ID" value="ORUFI12G08120"/>
</dbReference>